<proteinExistence type="predicted"/>
<dbReference type="OrthoDB" id="5327145at2759"/>
<dbReference type="AlphaFoldDB" id="A0A178FSW0"/>
<reference evidence="2 3" key="1">
    <citation type="submission" date="2016-05" db="EMBL/GenBank/DDBJ databases">
        <title>Genome sequencing of Trichophyton violaceum CMCC(F)T3l isolated from hair.</title>
        <authorList>
            <person name="Zhan P."/>
            <person name="Tao Y."/>
            <person name="Liu W."/>
        </authorList>
    </citation>
    <scope>NUCLEOTIDE SEQUENCE [LARGE SCALE GENOMIC DNA]</scope>
    <source>
        <strain evidence="3">CMCC(F)T3l</strain>
    </source>
</reference>
<feature type="compositionally biased region" description="Polar residues" evidence="1">
    <location>
        <begin position="271"/>
        <end position="288"/>
    </location>
</feature>
<gene>
    <name evidence="2" type="ORF">A7D00_0347</name>
</gene>
<feature type="compositionally biased region" description="Low complexity" evidence="1">
    <location>
        <begin position="312"/>
        <end position="329"/>
    </location>
</feature>
<feature type="region of interest" description="Disordered" evidence="1">
    <location>
        <begin position="130"/>
        <end position="182"/>
    </location>
</feature>
<dbReference type="Proteomes" id="UP000243519">
    <property type="component" value="Unassembled WGS sequence"/>
</dbReference>
<evidence type="ECO:0000313" key="3">
    <source>
        <dbReference type="Proteomes" id="UP000243519"/>
    </source>
</evidence>
<evidence type="ECO:0000313" key="2">
    <source>
        <dbReference type="EMBL" id="OAL74753.1"/>
    </source>
</evidence>
<feature type="compositionally biased region" description="Low complexity" evidence="1">
    <location>
        <begin position="376"/>
        <end position="388"/>
    </location>
</feature>
<dbReference type="EMBL" id="LHPN01000001">
    <property type="protein sequence ID" value="OAL74753.1"/>
    <property type="molecule type" value="Genomic_DNA"/>
</dbReference>
<evidence type="ECO:0000256" key="1">
    <source>
        <dbReference type="SAM" id="MobiDB-lite"/>
    </source>
</evidence>
<protein>
    <submittedName>
        <fullName evidence="2">Uncharacterized protein</fullName>
    </submittedName>
</protein>
<comment type="caution">
    <text evidence="2">The sequence shown here is derived from an EMBL/GenBank/DDBJ whole genome shotgun (WGS) entry which is preliminary data.</text>
</comment>
<accession>A0A178FSW0</accession>
<organism evidence="2 3">
    <name type="scientific">Trichophyton violaceum</name>
    <dbReference type="NCBI Taxonomy" id="34388"/>
    <lineage>
        <taxon>Eukaryota</taxon>
        <taxon>Fungi</taxon>
        <taxon>Dikarya</taxon>
        <taxon>Ascomycota</taxon>
        <taxon>Pezizomycotina</taxon>
        <taxon>Eurotiomycetes</taxon>
        <taxon>Eurotiomycetidae</taxon>
        <taxon>Onygenales</taxon>
        <taxon>Arthrodermataceae</taxon>
        <taxon>Trichophyton</taxon>
    </lineage>
</organism>
<feature type="compositionally biased region" description="Basic residues" evidence="1">
    <location>
        <begin position="132"/>
        <end position="144"/>
    </location>
</feature>
<keyword evidence="3" id="KW-1185">Reference proteome</keyword>
<name>A0A178FSW0_TRIVO</name>
<feature type="region of interest" description="Disordered" evidence="1">
    <location>
        <begin position="30"/>
        <end position="62"/>
    </location>
</feature>
<feature type="region of interest" description="Disordered" evidence="1">
    <location>
        <begin position="261"/>
        <end position="399"/>
    </location>
</feature>
<feature type="compositionally biased region" description="Low complexity" evidence="1">
    <location>
        <begin position="150"/>
        <end position="159"/>
    </location>
</feature>
<sequence>MLSIRGQGQENLVNAHQTAAASKSLNQGMRHLLPKTPGKLPPKTPFRLPLHDENRPLTFGKGLGPGIGKSVVLKGQDENAALQGKEKGAEKKTLATPAGMTRAPLGMKTTNAKARAFQTPAPTMPIGTIKQRSAKRGSTRKVKKAAPLPEQTTQESTVAVEEEEEPEREIEYMPPKPKPLPDDDGYITYDTTFPHFKGNNFARGWEKLYEDTSVGEDGLTAKQREEKELDDAYNKHIEELIQAQIDSIGSLELEGGEDAKAEAEECRPVSRATTKSQRSERTVSTLRSKSAARALAMDPKESVRTRSSARLAAKAAAKAATATTKTTTTKQKKTTEPTNPSSMRHAAAVASSRSTLGYSKGREALASLREGTDQPKSSSKTNKSTNKTGEQENETDHLSPELYMQLYGPPAFGTDMWSRCKIAGYFDDEVKTTEELLGIDSTNIDDAFVEDEESANFQLLI</sequence>